<dbReference type="Proteomes" id="UP000278807">
    <property type="component" value="Unassembled WGS sequence"/>
</dbReference>
<feature type="compositionally biased region" description="Low complexity" evidence="1">
    <location>
        <begin position="35"/>
        <end position="54"/>
    </location>
</feature>
<gene>
    <name evidence="2" type="ORF">HNAJ_LOCUS3410</name>
</gene>
<accession>A0A0R3T8M3</accession>
<keyword evidence="3" id="KW-1185">Reference proteome</keyword>
<evidence type="ECO:0000256" key="1">
    <source>
        <dbReference type="SAM" id="MobiDB-lite"/>
    </source>
</evidence>
<evidence type="ECO:0000313" key="4">
    <source>
        <dbReference type="WBParaSite" id="HNAJ_0000341101-mRNA-1"/>
    </source>
</evidence>
<evidence type="ECO:0000313" key="3">
    <source>
        <dbReference type="Proteomes" id="UP000278807"/>
    </source>
</evidence>
<sequence>SRYLLLSLSDDPDGHSRIVIRLTPLPQIHNQHHCPSPTSLPALPSSHISPTSSHSPPPPNLVSPLPYISSSSYQSKHSYLNTFDCTNSLSSRHSPNTLSHPLPPFRFLLQTVPIL</sequence>
<feature type="region of interest" description="Disordered" evidence="1">
    <location>
        <begin position="30"/>
        <end position="63"/>
    </location>
</feature>
<protein>
    <submittedName>
        <fullName evidence="4">Cadherin domain-containing protein</fullName>
    </submittedName>
</protein>
<reference evidence="4" key="1">
    <citation type="submission" date="2017-02" db="UniProtKB">
        <authorList>
            <consortium name="WormBaseParasite"/>
        </authorList>
    </citation>
    <scope>IDENTIFICATION</scope>
</reference>
<proteinExistence type="predicted"/>
<dbReference type="EMBL" id="UZAE01001986">
    <property type="protein sequence ID" value="VDN99269.1"/>
    <property type="molecule type" value="Genomic_DNA"/>
</dbReference>
<organism evidence="4">
    <name type="scientific">Rodentolepis nana</name>
    <name type="common">Dwarf tapeworm</name>
    <name type="synonym">Hymenolepis nana</name>
    <dbReference type="NCBI Taxonomy" id="102285"/>
    <lineage>
        <taxon>Eukaryota</taxon>
        <taxon>Metazoa</taxon>
        <taxon>Spiralia</taxon>
        <taxon>Lophotrochozoa</taxon>
        <taxon>Platyhelminthes</taxon>
        <taxon>Cestoda</taxon>
        <taxon>Eucestoda</taxon>
        <taxon>Cyclophyllidea</taxon>
        <taxon>Hymenolepididae</taxon>
        <taxon>Rodentolepis</taxon>
    </lineage>
</organism>
<evidence type="ECO:0000313" key="2">
    <source>
        <dbReference type="EMBL" id="VDN99269.1"/>
    </source>
</evidence>
<dbReference type="AlphaFoldDB" id="A0A0R3T8M3"/>
<reference evidence="2 3" key="2">
    <citation type="submission" date="2018-11" db="EMBL/GenBank/DDBJ databases">
        <authorList>
            <consortium name="Pathogen Informatics"/>
        </authorList>
    </citation>
    <scope>NUCLEOTIDE SEQUENCE [LARGE SCALE GENOMIC DNA]</scope>
</reference>
<dbReference type="WBParaSite" id="HNAJ_0000341101-mRNA-1">
    <property type="protein sequence ID" value="HNAJ_0000341101-mRNA-1"/>
    <property type="gene ID" value="HNAJ_0000341101"/>
</dbReference>
<name>A0A0R3T8M3_RODNA</name>